<dbReference type="InterPro" id="IPR011010">
    <property type="entry name" value="DNA_brk_join_enz"/>
</dbReference>
<proteinExistence type="predicted"/>
<reference evidence="1 2" key="1">
    <citation type="submission" date="2015-11" db="EMBL/GenBank/DDBJ databases">
        <title>Genomic analysis of 38 Legionella species identifies large and diverse effector repertoires.</title>
        <authorList>
            <person name="Burstein D."/>
            <person name="Amaro F."/>
            <person name="Zusman T."/>
            <person name="Lifshitz Z."/>
            <person name="Cohen O."/>
            <person name="Gilbert J.A."/>
            <person name="Pupko T."/>
            <person name="Shuman H.A."/>
            <person name="Segal G."/>
        </authorList>
    </citation>
    <scope>NUCLEOTIDE SEQUENCE [LARGE SCALE GENOMIC DNA]</scope>
    <source>
        <strain evidence="1 2">Bercovier 4</strain>
    </source>
</reference>
<gene>
    <name evidence="1" type="ORF">Lisr_2741</name>
</gene>
<protein>
    <submittedName>
        <fullName evidence="1">Putative integrase</fullName>
    </submittedName>
</protein>
<evidence type="ECO:0000313" key="2">
    <source>
        <dbReference type="Proteomes" id="UP000054761"/>
    </source>
</evidence>
<sequence>MSSLVECFSIIRDPRQFTAGGKMRTQSLRQFANRQIKMDRQGKFQYRKHRAYVIHKMIDDLFVIRQVPPSWQALKPEHIYKLVQYWKKRHINPVTIMRYMTIIRRFLQMSDCQIDKIDNQSLDLTRPKPKKRRNKGISPDMWQSMDNPYARIIMAFQVEFGLTFQEAIRIKSYLHVKQHGLWITRDIAFNSSDRCIPFRTEKQKAALQYFDWLTKHHDNLIKLKPYEELRLIWRTALAQYRLSSTKSWRYLYAKQMYACLLPEYGNYKTCLMIRDEMGIKSRNTLWQYLKA</sequence>
<dbReference type="AlphaFoldDB" id="A0A0W0V237"/>
<keyword evidence="2" id="KW-1185">Reference proteome</keyword>
<evidence type="ECO:0000313" key="1">
    <source>
        <dbReference type="EMBL" id="KTD13965.1"/>
    </source>
</evidence>
<organism evidence="1 2">
    <name type="scientific">Legionella israelensis</name>
    <dbReference type="NCBI Taxonomy" id="454"/>
    <lineage>
        <taxon>Bacteria</taxon>
        <taxon>Pseudomonadati</taxon>
        <taxon>Pseudomonadota</taxon>
        <taxon>Gammaproteobacteria</taxon>
        <taxon>Legionellales</taxon>
        <taxon>Legionellaceae</taxon>
        <taxon>Legionella</taxon>
    </lineage>
</organism>
<dbReference type="SUPFAM" id="SSF56349">
    <property type="entry name" value="DNA breaking-rejoining enzymes"/>
    <property type="match status" value="1"/>
</dbReference>
<dbReference type="Proteomes" id="UP000054761">
    <property type="component" value="Unassembled WGS sequence"/>
</dbReference>
<dbReference type="PATRIC" id="fig|454.4.peg.3009"/>
<dbReference type="EMBL" id="LNYH01000151">
    <property type="protein sequence ID" value="KTD13965.1"/>
    <property type="molecule type" value="Genomic_DNA"/>
</dbReference>
<accession>A0A0W0V237</accession>
<dbReference type="GO" id="GO:0003677">
    <property type="term" value="F:DNA binding"/>
    <property type="evidence" value="ECO:0007669"/>
    <property type="project" value="InterPro"/>
</dbReference>
<comment type="caution">
    <text evidence="1">The sequence shown here is derived from an EMBL/GenBank/DDBJ whole genome shotgun (WGS) entry which is preliminary data.</text>
</comment>
<name>A0A0W0V237_9GAMM</name>